<dbReference type="EMBL" id="JACIJE010000007">
    <property type="protein sequence ID" value="MBB5690604.1"/>
    <property type="molecule type" value="Genomic_DNA"/>
</dbReference>
<comment type="caution">
    <text evidence="1">The sequence shown here is derived from an EMBL/GenBank/DDBJ whole genome shotgun (WGS) entry which is preliminary data.</text>
</comment>
<dbReference type="AlphaFoldDB" id="A0A840Y9Q8"/>
<proteinExistence type="predicted"/>
<evidence type="ECO:0000313" key="1">
    <source>
        <dbReference type="EMBL" id="MBB5690604.1"/>
    </source>
</evidence>
<organism evidence="1 2">
    <name type="scientific">Neoroseomonas alkaliterrae</name>
    <dbReference type="NCBI Taxonomy" id="1452450"/>
    <lineage>
        <taxon>Bacteria</taxon>
        <taxon>Pseudomonadati</taxon>
        <taxon>Pseudomonadota</taxon>
        <taxon>Alphaproteobacteria</taxon>
        <taxon>Acetobacterales</taxon>
        <taxon>Acetobacteraceae</taxon>
        <taxon>Neoroseomonas</taxon>
    </lineage>
</organism>
<sequence length="57" mass="6072">MWIALAILLASCAGTGVGPEACAPWRPILVGEEDRLGEATARAILAHNRTGRRLCGW</sequence>
<gene>
    <name evidence="1" type="ORF">FHS88_002739</name>
</gene>
<keyword evidence="2" id="KW-1185">Reference proteome</keyword>
<dbReference type="Proteomes" id="UP000562254">
    <property type="component" value="Unassembled WGS sequence"/>
</dbReference>
<accession>A0A840Y9Q8</accession>
<evidence type="ECO:0000313" key="2">
    <source>
        <dbReference type="Proteomes" id="UP000562254"/>
    </source>
</evidence>
<protein>
    <submittedName>
        <fullName evidence="1">Uncharacterized protein</fullName>
    </submittedName>
</protein>
<name>A0A840Y9Q8_9PROT</name>
<reference evidence="1 2" key="1">
    <citation type="submission" date="2020-08" db="EMBL/GenBank/DDBJ databases">
        <title>Genomic Encyclopedia of Type Strains, Phase IV (KMG-IV): sequencing the most valuable type-strain genomes for metagenomic binning, comparative biology and taxonomic classification.</title>
        <authorList>
            <person name="Goeker M."/>
        </authorList>
    </citation>
    <scope>NUCLEOTIDE SEQUENCE [LARGE SCALE GENOMIC DNA]</scope>
    <source>
        <strain evidence="1 2">DSM 25895</strain>
    </source>
</reference>